<evidence type="ECO:0000259" key="7">
    <source>
        <dbReference type="PROSITE" id="PS51431"/>
    </source>
</evidence>
<dbReference type="PANTHER" id="PTHR24305">
    <property type="entry name" value="CYTOCHROME P450"/>
    <property type="match status" value="1"/>
</dbReference>
<dbReference type="PROSITE" id="PS51431">
    <property type="entry name" value="KAIA_C"/>
    <property type="match status" value="1"/>
</dbReference>
<name>A0A6A6J5Q3_WESOR</name>
<feature type="signal peptide" evidence="6">
    <location>
        <begin position="1"/>
        <end position="24"/>
    </location>
</feature>
<dbReference type="PRINTS" id="PR00385">
    <property type="entry name" value="P450"/>
</dbReference>
<dbReference type="GO" id="GO:0016705">
    <property type="term" value="F:oxidoreductase activity, acting on paired donors, with incorporation or reduction of molecular oxygen"/>
    <property type="evidence" value="ECO:0007669"/>
    <property type="project" value="InterPro"/>
</dbReference>
<feature type="domain" description="KaiA C-terminal" evidence="7">
    <location>
        <begin position="1"/>
        <end position="25"/>
    </location>
</feature>
<evidence type="ECO:0000256" key="6">
    <source>
        <dbReference type="SAM" id="SignalP"/>
    </source>
</evidence>
<dbReference type="GeneID" id="54555378"/>
<dbReference type="PANTHER" id="PTHR24305:SF166">
    <property type="entry name" value="CYTOCHROME P450 12A4, MITOCHONDRIAL-RELATED"/>
    <property type="match status" value="1"/>
</dbReference>
<dbReference type="AlphaFoldDB" id="A0A6A6J5Q3"/>
<dbReference type="RefSeq" id="XP_033648837.1">
    <property type="nucleotide sequence ID" value="XM_033802203.1"/>
</dbReference>
<dbReference type="InterPro" id="IPR036396">
    <property type="entry name" value="Cyt_P450_sf"/>
</dbReference>
<dbReference type="PRINTS" id="PR00465">
    <property type="entry name" value="EP450IV"/>
</dbReference>
<feature type="chain" id="PRO_5025666674" evidence="6">
    <location>
        <begin position="25"/>
        <end position="567"/>
    </location>
</feature>
<dbReference type="InterPro" id="IPR001128">
    <property type="entry name" value="Cyt_P450"/>
</dbReference>
<comment type="cofactor">
    <cofactor evidence="1 5">
        <name>heme</name>
        <dbReference type="ChEBI" id="CHEBI:30413"/>
    </cofactor>
</comment>
<keyword evidence="4 5" id="KW-0408">Iron</keyword>
<organism evidence="8 9">
    <name type="scientific">Westerdykella ornata</name>
    <dbReference type="NCBI Taxonomy" id="318751"/>
    <lineage>
        <taxon>Eukaryota</taxon>
        <taxon>Fungi</taxon>
        <taxon>Dikarya</taxon>
        <taxon>Ascomycota</taxon>
        <taxon>Pezizomycotina</taxon>
        <taxon>Dothideomycetes</taxon>
        <taxon>Pleosporomycetidae</taxon>
        <taxon>Pleosporales</taxon>
        <taxon>Sporormiaceae</taxon>
        <taxon>Westerdykella</taxon>
    </lineage>
</organism>
<dbReference type="Gene3D" id="1.10.630.10">
    <property type="entry name" value="Cytochrome P450"/>
    <property type="match status" value="1"/>
</dbReference>
<dbReference type="SUPFAM" id="SSF48264">
    <property type="entry name" value="Cytochrome P450"/>
    <property type="match status" value="1"/>
</dbReference>
<sequence length="567" mass="64226">MENIYLIVIALLALLCEITRRAFPQPYPKIPYHKVSSKRIWGDVPAMMKAIKISEDPSRFVFQQCRTLGSPVVQLFFGPFTKPAIFVDDVREVKDILSFRTREFDRSYKSQDTLRPMLRHSSLVKATGPEFKAQRKLWEGFMGMSFIRRVAAPEMHRVALELIELLRTKAKIAGGRPVYFFTDLDLAAFDIIWKVVFGNDLNGVRGEHEGILKGSGQIKQPMSMDSVAEMPMVPKPEMYTTVCFVIKGIEQTFTTYFQRFNHWLVRHGSAYKRKWDSKQRIVDERINGEHARLSKLSRSALLDTEETSGVVLGVRRYLLAQEGDLGASKNIPSTTQQEIHNELMMLLMAGHETNASALSWAIKYLAAHPSKQARLHDSLLEGFSERVHGAQPTVDAILSRSIPYLDACMEETLRHATISSRLARVATMNTELFGYRIPGGASVMLSPYVGAAPFNVPEAHRSLSSQRTKDNYPLLHESSDMDVWELERWLADDGSFDGRRYPRLAFSAGPRACYGKILAMQEFRIILALLVLNFEFAAAPGELASLAAHQRILKVPRHCHVRLITRS</sequence>
<evidence type="ECO:0000256" key="3">
    <source>
        <dbReference type="ARBA" id="ARBA00022723"/>
    </source>
</evidence>
<feature type="binding site" description="axial binding residue" evidence="5">
    <location>
        <position position="513"/>
    </location>
    <ligand>
        <name>heme</name>
        <dbReference type="ChEBI" id="CHEBI:30413"/>
    </ligand>
    <ligandPart>
        <name>Fe</name>
        <dbReference type="ChEBI" id="CHEBI:18248"/>
    </ligandPart>
</feature>
<reference evidence="8" key="1">
    <citation type="journal article" date="2020" name="Stud. Mycol.">
        <title>101 Dothideomycetes genomes: a test case for predicting lifestyles and emergence of pathogens.</title>
        <authorList>
            <person name="Haridas S."/>
            <person name="Albert R."/>
            <person name="Binder M."/>
            <person name="Bloem J."/>
            <person name="Labutti K."/>
            <person name="Salamov A."/>
            <person name="Andreopoulos B."/>
            <person name="Baker S."/>
            <person name="Barry K."/>
            <person name="Bills G."/>
            <person name="Bluhm B."/>
            <person name="Cannon C."/>
            <person name="Castanera R."/>
            <person name="Culley D."/>
            <person name="Daum C."/>
            <person name="Ezra D."/>
            <person name="Gonzalez J."/>
            <person name="Henrissat B."/>
            <person name="Kuo A."/>
            <person name="Liang C."/>
            <person name="Lipzen A."/>
            <person name="Lutzoni F."/>
            <person name="Magnuson J."/>
            <person name="Mondo S."/>
            <person name="Nolan M."/>
            <person name="Ohm R."/>
            <person name="Pangilinan J."/>
            <person name="Park H.-J."/>
            <person name="Ramirez L."/>
            <person name="Alfaro M."/>
            <person name="Sun H."/>
            <person name="Tritt A."/>
            <person name="Yoshinaga Y."/>
            <person name="Zwiers L.-H."/>
            <person name="Turgeon B."/>
            <person name="Goodwin S."/>
            <person name="Spatafora J."/>
            <person name="Crous P."/>
            <person name="Grigoriev I."/>
        </authorList>
    </citation>
    <scope>NUCLEOTIDE SEQUENCE</scope>
    <source>
        <strain evidence="8">CBS 379.55</strain>
    </source>
</reference>
<evidence type="ECO:0000256" key="5">
    <source>
        <dbReference type="PIRSR" id="PIRSR602403-1"/>
    </source>
</evidence>
<evidence type="ECO:0000313" key="9">
    <source>
        <dbReference type="Proteomes" id="UP000800097"/>
    </source>
</evidence>
<dbReference type="OrthoDB" id="1470350at2759"/>
<dbReference type="GO" id="GO:0007623">
    <property type="term" value="P:circadian rhythm"/>
    <property type="evidence" value="ECO:0007669"/>
    <property type="project" value="InterPro"/>
</dbReference>
<comment type="similarity">
    <text evidence="2">Belongs to the cytochrome P450 family.</text>
</comment>
<dbReference type="InterPro" id="IPR050121">
    <property type="entry name" value="Cytochrome_P450_monoxygenase"/>
</dbReference>
<dbReference type="Pfam" id="PF00067">
    <property type="entry name" value="p450"/>
    <property type="match status" value="2"/>
</dbReference>
<dbReference type="EMBL" id="ML986552">
    <property type="protein sequence ID" value="KAF2271298.1"/>
    <property type="molecule type" value="Genomic_DNA"/>
</dbReference>
<dbReference type="InterPro" id="IPR020856">
    <property type="entry name" value="Circadian_clock_protein_KaiA_C"/>
</dbReference>
<keyword evidence="3 5" id="KW-0479">Metal-binding</keyword>
<evidence type="ECO:0000256" key="2">
    <source>
        <dbReference type="ARBA" id="ARBA00010617"/>
    </source>
</evidence>
<accession>A0A6A6J5Q3</accession>
<gene>
    <name evidence="8" type="ORF">EI97DRAFT_488547</name>
</gene>
<dbReference type="GO" id="GO:0004497">
    <property type="term" value="F:monooxygenase activity"/>
    <property type="evidence" value="ECO:0007669"/>
    <property type="project" value="InterPro"/>
</dbReference>
<evidence type="ECO:0000313" key="8">
    <source>
        <dbReference type="EMBL" id="KAF2271298.1"/>
    </source>
</evidence>
<dbReference type="GO" id="GO:0005506">
    <property type="term" value="F:iron ion binding"/>
    <property type="evidence" value="ECO:0007669"/>
    <property type="project" value="InterPro"/>
</dbReference>
<proteinExistence type="inferred from homology"/>
<dbReference type="GO" id="GO:0020037">
    <property type="term" value="F:heme binding"/>
    <property type="evidence" value="ECO:0007669"/>
    <property type="project" value="InterPro"/>
</dbReference>
<evidence type="ECO:0000256" key="1">
    <source>
        <dbReference type="ARBA" id="ARBA00001971"/>
    </source>
</evidence>
<keyword evidence="5" id="KW-0349">Heme</keyword>
<dbReference type="InterPro" id="IPR002403">
    <property type="entry name" value="Cyt_P450_E_grp-IV"/>
</dbReference>
<protein>
    <submittedName>
        <fullName evidence="8">Putative cytochrome P450 oxidoreductase</fullName>
    </submittedName>
</protein>
<dbReference type="Proteomes" id="UP000800097">
    <property type="component" value="Unassembled WGS sequence"/>
</dbReference>
<keyword evidence="9" id="KW-1185">Reference proteome</keyword>
<keyword evidence="6" id="KW-0732">Signal</keyword>
<evidence type="ECO:0000256" key="4">
    <source>
        <dbReference type="ARBA" id="ARBA00023004"/>
    </source>
</evidence>